<reference evidence="4 5" key="1">
    <citation type="journal article" date="2016" name="Nat. Commun.">
        <title>Thousands of microbial genomes shed light on interconnected biogeochemical processes in an aquifer system.</title>
        <authorList>
            <person name="Anantharaman K."/>
            <person name="Brown C.T."/>
            <person name="Hug L.A."/>
            <person name="Sharon I."/>
            <person name="Castelle C.J."/>
            <person name="Probst A.J."/>
            <person name="Thomas B.C."/>
            <person name="Singh A."/>
            <person name="Wilkins M.J."/>
            <person name="Karaoz U."/>
            <person name="Brodie E.L."/>
            <person name="Williams K.H."/>
            <person name="Hubbard S.S."/>
            <person name="Banfield J.F."/>
        </authorList>
    </citation>
    <scope>NUCLEOTIDE SEQUENCE [LARGE SCALE GENOMIC DNA]</scope>
</reference>
<dbReference type="Pfam" id="PF00534">
    <property type="entry name" value="Glycos_transf_1"/>
    <property type="match status" value="1"/>
</dbReference>
<dbReference type="PANTHER" id="PTHR46401:SF2">
    <property type="entry name" value="GLYCOSYLTRANSFERASE WBBK-RELATED"/>
    <property type="match status" value="1"/>
</dbReference>
<name>A0A1F4U3M7_UNCSA</name>
<dbReference type="SUPFAM" id="SSF53756">
    <property type="entry name" value="UDP-Glycosyltransferase/glycogen phosphorylase"/>
    <property type="match status" value="1"/>
</dbReference>
<proteinExistence type="predicted"/>
<organism evidence="4 5">
    <name type="scientific">candidate division WOR-1 bacterium RIFOXYC2_FULL_46_14</name>
    <dbReference type="NCBI Taxonomy" id="1802587"/>
    <lineage>
        <taxon>Bacteria</taxon>
        <taxon>Bacillati</taxon>
        <taxon>Saganbacteria</taxon>
    </lineage>
</organism>
<dbReference type="GO" id="GO:0009103">
    <property type="term" value="P:lipopolysaccharide biosynthetic process"/>
    <property type="evidence" value="ECO:0007669"/>
    <property type="project" value="TreeGrafter"/>
</dbReference>
<keyword evidence="2" id="KW-0812">Transmembrane</keyword>
<evidence type="ECO:0000256" key="2">
    <source>
        <dbReference type="SAM" id="Phobius"/>
    </source>
</evidence>
<dbReference type="GO" id="GO:0016757">
    <property type="term" value="F:glycosyltransferase activity"/>
    <property type="evidence" value="ECO:0007669"/>
    <property type="project" value="InterPro"/>
</dbReference>
<feature type="transmembrane region" description="Helical" evidence="2">
    <location>
        <begin position="71"/>
        <end position="89"/>
    </location>
</feature>
<keyword evidence="2" id="KW-0472">Membrane</keyword>
<dbReference type="EMBL" id="MEUJ01000008">
    <property type="protein sequence ID" value="OGC39467.1"/>
    <property type="molecule type" value="Genomic_DNA"/>
</dbReference>
<protein>
    <recommendedName>
        <fullName evidence="3">Glycosyl transferase family 1 domain-containing protein</fullName>
    </recommendedName>
</protein>
<evidence type="ECO:0000313" key="4">
    <source>
        <dbReference type="EMBL" id="OGC39467.1"/>
    </source>
</evidence>
<dbReference type="Proteomes" id="UP000179242">
    <property type="component" value="Unassembled WGS sequence"/>
</dbReference>
<evidence type="ECO:0000313" key="5">
    <source>
        <dbReference type="Proteomes" id="UP000179242"/>
    </source>
</evidence>
<evidence type="ECO:0000259" key="3">
    <source>
        <dbReference type="Pfam" id="PF00534"/>
    </source>
</evidence>
<feature type="domain" description="Glycosyl transferase family 1" evidence="3">
    <location>
        <begin position="198"/>
        <end position="313"/>
    </location>
</feature>
<evidence type="ECO:0000256" key="1">
    <source>
        <dbReference type="ARBA" id="ARBA00022679"/>
    </source>
</evidence>
<dbReference type="InterPro" id="IPR001296">
    <property type="entry name" value="Glyco_trans_1"/>
</dbReference>
<comment type="caution">
    <text evidence="4">The sequence shown here is derived from an EMBL/GenBank/DDBJ whole genome shotgun (WGS) entry which is preliminary data.</text>
</comment>
<sequence length="379" mass="44240">MKYILNFYNQSSAGTGMLAKTFIAYLHKVKDVNDEFTIILPRAPFYGDLKPQQKDGIKIFYVPFFRGVKKIVFRFFYDIIIFPMITLFLRPRGVLVFGNFSVVPLLFKKVVLCHHPHLVDDVLLSKYGFKSRMLERIKRLLFFLTTLSCGNVVVESLFMKNALIKKYNVSEESIRVIRNSISESLLAMKSGGEASIPFKERKSILYVSRFSLHKNYGFLLDLADKYRKDIEKMQLEFCITIDINLNREANKLIDDIKTKKLGHIIKNLGELSHEKLAPYYQKSLCLFFPSSSETFGIPLVEAMFFELPIILPNLPYAYSMCDDSALYYNLDNYEDAFRKICYICNEHNWEIYSEKSGQQFAKFPSPEEWVAKYLELLKR</sequence>
<dbReference type="PANTHER" id="PTHR46401">
    <property type="entry name" value="GLYCOSYLTRANSFERASE WBBK-RELATED"/>
    <property type="match status" value="1"/>
</dbReference>
<dbReference type="Gene3D" id="3.40.50.2000">
    <property type="entry name" value="Glycogen Phosphorylase B"/>
    <property type="match status" value="1"/>
</dbReference>
<gene>
    <name evidence="4" type="ORF">A2438_07900</name>
</gene>
<keyword evidence="2" id="KW-1133">Transmembrane helix</keyword>
<accession>A0A1F4U3M7</accession>
<dbReference type="AlphaFoldDB" id="A0A1F4U3M7"/>
<keyword evidence="1" id="KW-0808">Transferase</keyword>